<keyword evidence="7" id="KW-1185">Reference proteome</keyword>
<dbReference type="AlphaFoldDB" id="A0A1G7TG59"/>
<dbReference type="InterPro" id="IPR005471">
    <property type="entry name" value="Tscrpt_reg_IclR_N"/>
</dbReference>
<keyword evidence="2" id="KW-0238">DNA-binding</keyword>
<dbReference type="Pfam" id="PF09339">
    <property type="entry name" value="HTH_IclR"/>
    <property type="match status" value="1"/>
</dbReference>
<dbReference type="RefSeq" id="WP_091062786.1">
    <property type="nucleotide sequence ID" value="NZ_FNCF01000003.1"/>
</dbReference>
<dbReference type="InterPro" id="IPR014757">
    <property type="entry name" value="Tscrpt_reg_IclR_C"/>
</dbReference>
<evidence type="ECO:0000313" key="6">
    <source>
        <dbReference type="EMBL" id="SDG34225.1"/>
    </source>
</evidence>
<name>A0A1G7TG59_9ACTN</name>
<evidence type="ECO:0000256" key="3">
    <source>
        <dbReference type="ARBA" id="ARBA00023163"/>
    </source>
</evidence>
<dbReference type="PANTHER" id="PTHR30136">
    <property type="entry name" value="HELIX-TURN-HELIX TRANSCRIPTIONAL REGULATOR, ICLR FAMILY"/>
    <property type="match status" value="1"/>
</dbReference>
<dbReference type="InterPro" id="IPR036390">
    <property type="entry name" value="WH_DNA-bd_sf"/>
</dbReference>
<organism evidence="6 7">
    <name type="scientific">Klenkia brasiliensis</name>
    <dbReference type="NCBI Taxonomy" id="333142"/>
    <lineage>
        <taxon>Bacteria</taxon>
        <taxon>Bacillati</taxon>
        <taxon>Actinomycetota</taxon>
        <taxon>Actinomycetes</taxon>
        <taxon>Geodermatophilales</taxon>
        <taxon>Geodermatophilaceae</taxon>
        <taxon>Klenkia</taxon>
    </lineage>
</organism>
<dbReference type="InterPro" id="IPR036388">
    <property type="entry name" value="WH-like_DNA-bd_sf"/>
</dbReference>
<dbReference type="Proteomes" id="UP000198863">
    <property type="component" value="Unassembled WGS sequence"/>
</dbReference>
<keyword evidence="1" id="KW-0805">Transcription regulation</keyword>
<keyword evidence="3" id="KW-0804">Transcription</keyword>
<protein>
    <submittedName>
        <fullName evidence="6">Transcriptional regulator, IclR family</fullName>
    </submittedName>
</protein>
<dbReference type="SMART" id="SM00346">
    <property type="entry name" value="HTH_ICLR"/>
    <property type="match status" value="1"/>
</dbReference>
<dbReference type="Gene3D" id="1.10.10.10">
    <property type="entry name" value="Winged helix-like DNA-binding domain superfamily/Winged helix DNA-binding domain"/>
    <property type="match status" value="1"/>
</dbReference>
<feature type="domain" description="HTH iclR-type" evidence="4">
    <location>
        <begin position="9"/>
        <end position="70"/>
    </location>
</feature>
<evidence type="ECO:0000259" key="4">
    <source>
        <dbReference type="PROSITE" id="PS51077"/>
    </source>
</evidence>
<evidence type="ECO:0000259" key="5">
    <source>
        <dbReference type="PROSITE" id="PS51078"/>
    </source>
</evidence>
<accession>A0A1G7TG59</accession>
<reference evidence="7" key="1">
    <citation type="submission" date="2016-10" db="EMBL/GenBank/DDBJ databases">
        <authorList>
            <person name="Varghese N."/>
            <person name="Submissions S."/>
        </authorList>
    </citation>
    <scope>NUCLEOTIDE SEQUENCE [LARGE SCALE GENOMIC DNA]</scope>
    <source>
        <strain evidence="7">DSM 44526</strain>
    </source>
</reference>
<feature type="domain" description="IclR-ED" evidence="5">
    <location>
        <begin position="71"/>
        <end position="252"/>
    </location>
</feature>
<dbReference type="PROSITE" id="PS51077">
    <property type="entry name" value="HTH_ICLR"/>
    <property type="match status" value="1"/>
</dbReference>
<dbReference type="InterPro" id="IPR029016">
    <property type="entry name" value="GAF-like_dom_sf"/>
</dbReference>
<dbReference type="InterPro" id="IPR050707">
    <property type="entry name" value="HTH_MetabolicPath_Reg"/>
</dbReference>
<dbReference type="Gene3D" id="3.30.450.40">
    <property type="match status" value="1"/>
</dbReference>
<sequence length="256" mass="27722">MTAASEESKDRLSRIFEVLELLAGQSDGMTVTQVSKAVGMPLSSTHNLLQRLVSAEAAVVTEDLRYTVGGRAVRYGIRIMEALQVRSVARRHLQDLARALGEDVYLAERFGNRVTYTDRVVGPRAMALDIRLGQRLYLHATSVGKLFAALDPGLGAEALAGPLPQLTPATLVDPAALGAEFDRIREQDYAVSDQESYVGIVGIAVPVRDAGDRVVAAIHLSALEAHRSPVQQLAWLEEIRAAAAQVERSLGRFNPD</sequence>
<dbReference type="OrthoDB" id="9807558at2"/>
<dbReference type="GO" id="GO:0003677">
    <property type="term" value="F:DNA binding"/>
    <property type="evidence" value="ECO:0007669"/>
    <property type="project" value="UniProtKB-KW"/>
</dbReference>
<evidence type="ECO:0000256" key="1">
    <source>
        <dbReference type="ARBA" id="ARBA00023015"/>
    </source>
</evidence>
<evidence type="ECO:0000256" key="2">
    <source>
        <dbReference type="ARBA" id="ARBA00023125"/>
    </source>
</evidence>
<dbReference type="EMBL" id="FNCF01000003">
    <property type="protein sequence ID" value="SDG34225.1"/>
    <property type="molecule type" value="Genomic_DNA"/>
</dbReference>
<dbReference type="GO" id="GO:0045892">
    <property type="term" value="P:negative regulation of DNA-templated transcription"/>
    <property type="evidence" value="ECO:0007669"/>
    <property type="project" value="TreeGrafter"/>
</dbReference>
<dbReference type="SUPFAM" id="SSF46785">
    <property type="entry name" value="Winged helix' DNA-binding domain"/>
    <property type="match status" value="1"/>
</dbReference>
<gene>
    <name evidence="6" type="ORF">SAMN05660324_2464</name>
</gene>
<dbReference type="PROSITE" id="PS51078">
    <property type="entry name" value="ICLR_ED"/>
    <property type="match status" value="1"/>
</dbReference>
<dbReference type="Pfam" id="PF01614">
    <property type="entry name" value="IclR_C"/>
    <property type="match status" value="1"/>
</dbReference>
<evidence type="ECO:0000313" key="7">
    <source>
        <dbReference type="Proteomes" id="UP000198863"/>
    </source>
</evidence>
<dbReference type="SUPFAM" id="SSF55781">
    <property type="entry name" value="GAF domain-like"/>
    <property type="match status" value="1"/>
</dbReference>
<dbReference type="PANTHER" id="PTHR30136:SF24">
    <property type="entry name" value="HTH-TYPE TRANSCRIPTIONAL REPRESSOR ALLR"/>
    <property type="match status" value="1"/>
</dbReference>
<dbReference type="GO" id="GO:0003700">
    <property type="term" value="F:DNA-binding transcription factor activity"/>
    <property type="evidence" value="ECO:0007669"/>
    <property type="project" value="TreeGrafter"/>
</dbReference>
<proteinExistence type="predicted"/>